<evidence type="ECO:0000313" key="2">
    <source>
        <dbReference type="Proteomes" id="UP000064412"/>
    </source>
</evidence>
<sequence>MKQITKSGPSGFQKVVFDEITAHYPGGVHVDKTSASTRFTDGVLPAGTVLVPGDEWKFNVINEALTEANLAGAIGLTTHDIVIDDFPLVAVAIAATFRAEALPDLEQAGVALIKKALPRLTSW</sequence>
<dbReference type="Proteomes" id="UP000064412">
    <property type="component" value="Unassembled WGS sequence"/>
</dbReference>
<accession>A0ABD4DQJ5</accession>
<name>A0ABD4DQJ5_ELIMR</name>
<protein>
    <submittedName>
        <fullName evidence="1">Uncharacterized protein</fullName>
    </submittedName>
</protein>
<organism evidence="1 2">
    <name type="scientific">Elizabethkingia miricola</name>
    <name type="common">Chryseobacterium miricola</name>
    <dbReference type="NCBI Taxonomy" id="172045"/>
    <lineage>
        <taxon>Bacteria</taxon>
        <taxon>Pseudomonadati</taxon>
        <taxon>Bacteroidota</taxon>
        <taxon>Flavobacteriia</taxon>
        <taxon>Flavobacteriales</taxon>
        <taxon>Weeksellaceae</taxon>
        <taxon>Elizabethkingia</taxon>
    </lineage>
</organism>
<comment type="caution">
    <text evidence="1">The sequence shown here is derived from an EMBL/GenBank/DDBJ whole genome shotgun (WGS) entry which is preliminary data.</text>
</comment>
<evidence type="ECO:0000313" key="1">
    <source>
        <dbReference type="EMBL" id="KUY20911.1"/>
    </source>
</evidence>
<dbReference type="EMBL" id="LNOI01000001">
    <property type="protein sequence ID" value="KUY20911.1"/>
    <property type="molecule type" value="Genomic_DNA"/>
</dbReference>
<dbReference type="AlphaFoldDB" id="A0ABD4DQJ5"/>
<dbReference type="RefSeq" id="WP_059344544.1">
    <property type="nucleotide sequence ID" value="NZ_LNOI01000001.1"/>
</dbReference>
<proteinExistence type="predicted"/>
<gene>
    <name evidence="1" type="ORF">ATB95_08415</name>
</gene>
<reference evidence="1 2" key="1">
    <citation type="submission" date="2015-11" db="EMBL/GenBank/DDBJ databases">
        <authorList>
            <person name="Nicholson A.C."/>
            <person name="Humrighouse B.W."/>
            <person name="Graziano J."/>
            <person name="Lasker B."/>
            <person name="Whitney A.M."/>
            <person name="Mcquiston J.R."/>
        </authorList>
    </citation>
    <scope>NUCLEOTIDE SEQUENCE [LARGE SCALE GENOMIC DNA]</scope>
    <source>
        <strain evidence="1 2">G4071</strain>
    </source>
</reference>